<organism evidence="1 2">
    <name type="scientific">Candidatus Roizmanbacteria bacterium CG_4_10_14_0_8_um_filter_39_9</name>
    <dbReference type="NCBI Taxonomy" id="1974829"/>
    <lineage>
        <taxon>Bacteria</taxon>
        <taxon>Candidatus Roizmaniibacteriota</taxon>
    </lineage>
</organism>
<evidence type="ECO:0000313" key="2">
    <source>
        <dbReference type="Proteomes" id="UP000230108"/>
    </source>
</evidence>
<dbReference type="Proteomes" id="UP000230108">
    <property type="component" value="Unassembled WGS sequence"/>
</dbReference>
<dbReference type="InterPro" id="IPR017101">
    <property type="entry name" value="P-loop_ATP/GTP-bd_All4644_prd"/>
</dbReference>
<dbReference type="InterPro" id="IPR027417">
    <property type="entry name" value="P-loop_NTPase"/>
</dbReference>
<evidence type="ECO:0000313" key="1">
    <source>
        <dbReference type="EMBL" id="PIY69030.1"/>
    </source>
</evidence>
<comment type="caution">
    <text evidence="1">The sequence shown here is derived from an EMBL/GenBank/DDBJ whole genome shotgun (WGS) entry which is preliminary data.</text>
</comment>
<dbReference type="EMBL" id="PFLF01000056">
    <property type="protein sequence ID" value="PIY69030.1"/>
    <property type="molecule type" value="Genomic_DNA"/>
</dbReference>
<accession>A0A2M7QDT4</accession>
<proteinExistence type="predicted"/>
<sequence>MVFFSITRPVCYMLIGIPASGKTTWTRDYHPSIGYASTDKYIEQVAAEKGLSYNDVFKDTITEATSRMLDEVEEYVRNGTHFVWDQTNMSKKSRAKKLKMLTGYSVVAVVFNVPEEKELAKRLASRPGKTIPQYVLDSMIKSYEAPSLDEGFTKIMIAD</sequence>
<dbReference type="SUPFAM" id="SSF52540">
    <property type="entry name" value="P-loop containing nucleoside triphosphate hydrolases"/>
    <property type="match status" value="1"/>
</dbReference>
<dbReference type="Gene3D" id="3.40.50.300">
    <property type="entry name" value="P-loop containing nucleotide triphosphate hydrolases"/>
    <property type="match status" value="1"/>
</dbReference>
<dbReference type="AlphaFoldDB" id="A0A2M7QDT4"/>
<dbReference type="GO" id="GO:0000380">
    <property type="term" value="P:alternative mRNA splicing, via spliceosome"/>
    <property type="evidence" value="ECO:0007669"/>
    <property type="project" value="TreeGrafter"/>
</dbReference>
<dbReference type="PANTHER" id="PTHR12381">
    <property type="entry name" value="HETEROGENEOUS NUCLEAR RIBONUCLEOPROTEIN U FAMILY MEMBER"/>
    <property type="match status" value="1"/>
</dbReference>
<dbReference type="PIRSF" id="PIRSF037081">
    <property type="entry name" value="P-loop_All4644_prd"/>
    <property type="match status" value="1"/>
</dbReference>
<gene>
    <name evidence="1" type="ORF">COY90_02810</name>
</gene>
<dbReference type="Pfam" id="PF13671">
    <property type="entry name" value="AAA_33"/>
    <property type="match status" value="1"/>
</dbReference>
<reference evidence="2" key="1">
    <citation type="submission" date="2017-09" db="EMBL/GenBank/DDBJ databases">
        <title>Depth-based differentiation of microbial function through sediment-hosted aquifers and enrichment of novel symbionts in the deep terrestrial subsurface.</title>
        <authorList>
            <person name="Probst A.J."/>
            <person name="Ladd B."/>
            <person name="Jarett J.K."/>
            <person name="Geller-Mcgrath D.E."/>
            <person name="Sieber C.M.K."/>
            <person name="Emerson J.B."/>
            <person name="Anantharaman K."/>
            <person name="Thomas B.C."/>
            <person name="Malmstrom R."/>
            <person name="Stieglmeier M."/>
            <person name="Klingl A."/>
            <person name="Woyke T."/>
            <person name="Ryan C.M."/>
            <person name="Banfield J.F."/>
        </authorList>
    </citation>
    <scope>NUCLEOTIDE SEQUENCE [LARGE SCALE GENOMIC DNA]</scope>
</reference>
<name>A0A2M7QDT4_9BACT</name>
<dbReference type="GO" id="GO:0003723">
    <property type="term" value="F:RNA binding"/>
    <property type="evidence" value="ECO:0007669"/>
    <property type="project" value="TreeGrafter"/>
</dbReference>
<evidence type="ECO:0008006" key="3">
    <source>
        <dbReference type="Google" id="ProtNLM"/>
    </source>
</evidence>
<protein>
    <recommendedName>
        <fullName evidence="3">ATP-binding protein</fullName>
    </recommendedName>
</protein>
<dbReference type="PANTHER" id="PTHR12381:SF56">
    <property type="entry name" value="B30.2_SPRY DOMAIN-CONTAINING PROTEIN-RELATED"/>
    <property type="match status" value="1"/>
</dbReference>